<keyword evidence="2" id="KW-1185">Reference proteome</keyword>
<evidence type="ECO:0000313" key="1">
    <source>
        <dbReference type="EMBL" id="VFQ63353.1"/>
    </source>
</evidence>
<gene>
    <name evidence="1" type="ORF">CCAM_LOCUS5129</name>
</gene>
<name>A0A484KC42_9ASTE</name>
<dbReference type="Proteomes" id="UP000595140">
    <property type="component" value="Unassembled WGS sequence"/>
</dbReference>
<organism evidence="1 2">
    <name type="scientific">Cuscuta campestris</name>
    <dbReference type="NCBI Taxonomy" id="132261"/>
    <lineage>
        <taxon>Eukaryota</taxon>
        <taxon>Viridiplantae</taxon>
        <taxon>Streptophyta</taxon>
        <taxon>Embryophyta</taxon>
        <taxon>Tracheophyta</taxon>
        <taxon>Spermatophyta</taxon>
        <taxon>Magnoliopsida</taxon>
        <taxon>eudicotyledons</taxon>
        <taxon>Gunneridae</taxon>
        <taxon>Pentapetalae</taxon>
        <taxon>asterids</taxon>
        <taxon>lamiids</taxon>
        <taxon>Solanales</taxon>
        <taxon>Convolvulaceae</taxon>
        <taxon>Cuscuteae</taxon>
        <taxon>Cuscuta</taxon>
        <taxon>Cuscuta subgen. Grammica</taxon>
        <taxon>Cuscuta sect. Cleistogrammica</taxon>
    </lineage>
</organism>
<evidence type="ECO:0000313" key="2">
    <source>
        <dbReference type="Proteomes" id="UP000595140"/>
    </source>
</evidence>
<reference evidence="1 2" key="1">
    <citation type="submission" date="2018-04" db="EMBL/GenBank/DDBJ databases">
        <authorList>
            <person name="Vogel A."/>
        </authorList>
    </citation>
    <scope>NUCLEOTIDE SEQUENCE [LARGE SCALE GENOMIC DNA]</scope>
</reference>
<dbReference type="AlphaFoldDB" id="A0A484KC42"/>
<proteinExistence type="predicted"/>
<dbReference type="EMBL" id="OOIL02000283">
    <property type="protein sequence ID" value="VFQ63353.1"/>
    <property type="molecule type" value="Genomic_DNA"/>
</dbReference>
<protein>
    <submittedName>
        <fullName evidence="1">Uncharacterized protein</fullName>
    </submittedName>
</protein>
<sequence length="89" mass="9865">MEQDLLITVAEVVGMADLKVVDGGQNPLNNNRRPGHDEQVENVTERTYGVIIVISLVISLPSVGLLKEDDEFNLAKVDDEPTLLMIFLF</sequence>
<accession>A0A484KC42</accession>